<dbReference type="GO" id="GO:0051601">
    <property type="term" value="P:exocyst localization"/>
    <property type="evidence" value="ECO:0007669"/>
    <property type="project" value="TreeGrafter"/>
</dbReference>
<dbReference type="AlphaFoldDB" id="A0AAV1QDK1"/>
<organism evidence="2 3">
    <name type="scientific">Scomber scombrus</name>
    <name type="common">Atlantic mackerel</name>
    <name type="synonym">Scomber vernalis</name>
    <dbReference type="NCBI Taxonomy" id="13677"/>
    <lineage>
        <taxon>Eukaryota</taxon>
        <taxon>Metazoa</taxon>
        <taxon>Chordata</taxon>
        <taxon>Craniata</taxon>
        <taxon>Vertebrata</taxon>
        <taxon>Euteleostomi</taxon>
        <taxon>Actinopterygii</taxon>
        <taxon>Neopterygii</taxon>
        <taxon>Teleostei</taxon>
        <taxon>Neoteleostei</taxon>
        <taxon>Acanthomorphata</taxon>
        <taxon>Pelagiaria</taxon>
        <taxon>Scombriformes</taxon>
        <taxon>Scombridae</taxon>
        <taxon>Scomber</taxon>
    </lineage>
</organism>
<reference evidence="2 3" key="1">
    <citation type="submission" date="2024-01" db="EMBL/GenBank/DDBJ databases">
        <authorList>
            <person name="Alioto T."/>
            <person name="Alioto T."/>
            <person name="Gomez Garrido J."/>
        </authorList>
    </citation>
    <scope>NUCLEOTIDE SEQUENCE [LARGE SCALE GENOMIC DNA]</scope>
</reference>
<dbReference type="GO" id="GO:0000145">
    <property type="term" value="C:exocyst"/>
    <property type="evidence" value="ECO:0007669"/>
    <property type="project" value="InterPro"/>
</dbReference>
<sequence length="1034" mass="119481">MTDKSKRKKVKIRPGIPWGKNGKPLPENNQEGDIHEEDEDDNPSAQTTLNTHEEQESAKEITFQELAELLQVTPDDIFEDESCCAVSISAQENQDSVVQLIERSVNQHFPKPPAELQRNLQQHLLELETVVQTQLERLASRITCKELMGCLLECYHHQTIDHLLGLLQNISTSKNSFMLLNWVQHTYLSRDLPAAASPQRVDHIKYVDLILFTEWVTKAKDKLLENVQKDVRASLEKILQNERSQEGGDSDEAFIQLNVDSIQCINAMYKSAETVSKTLSDRVQEVCYQELLVFVRRYTTEQTEILRNQTQKAKPDMKLFLKTLQNCEALKQHVQTKSHKIKTSPLEDTVKALDEMKDGTFKLLLEIVAGYAESHLQNYFKSKNKHFSKLVEEVKMRFPKLMWCQDVQERVMDEVYKLITQLYVKHLVQSNQRKLKKCWSADVWQKVTDDAELLHSTISDVTPDVQQRNLMLLKITELLKCKDPDGLKLEVASMQQMGITKSEDLELLLQWKGLSNRETHSGIDRMTQDSKQKNKWPSKLWWKKRRPLPENNQEGGAKKEDKHAIVSVQTTLNTHEEQQSVKELTLQELAELLQVTPDGISVSPGTSEDGSCCSVPHSGQENQQNVVRLVKRSVNQHFPKPPEELERNLQQHLLEVETVLQNELERLASQITCKELMGCLLECYHRQTFNHLLGLLKNISTSKNSFMLLNWVQHTYLSKDLPGAASTASHQKVDHIKNVDLMLFTEWVTKAKDNLLENVQKDVRKSLEKILQNERSQEGGDSDEAFIQLNMDTIQCTNAMCKAAETISKTLSDRVQEVCFQELLLFVKRYTTEQTEILREQREKAEPDMKLFLKTLQNCEALEQHVQTKSYNIKTSVPEDTVKVLEDMKDVTMKLLLEIVAGYTESHLKNYFKSKNEHFVMLVDEVKMRFPKLMWCQDVQERVMDEVYKLITQLYFKHLVQINQNKLKKCWNSDVGQQVTDDAELLHSTISDMAFGVQQWNLTLLKIPEILECKDTDGLKLDVASMQRMNITKR</sequence>
<feature type="region of interest" description="Disordered" evidence="1">
    <location>
        <begin position="544"/>
        <end position="563"/>
    </location>
</feature>
<feature type="region of interest" description="Disordered" evidence="1">
    <location>
        <begin position="1"/>
        <end position="54"/>
    </location>
</feature>
<name>A0AAV1QDK1_SCOSC</name>
<dbReference type="PANTHER" id="PTHR21292:SF12">
    <property type="entry name" value="EXOCYST COMPLEX COMPONENT 3-LIKE PROTEIN"/>
    <property type="match status" value="1"/>
</dbReference>
<dbReference type="GO" id="GO:0006887">
    <property type="term" value="P:exocytosis"/>
    <property type="evidence" value="ECO:0007669"/>
    <property type="project" value="InterPro"/>
</dbReference>
<gene>
    <name evidence="2" type="ORF">FSCOSCO3_A026155</name>
</gene>
<proteinExistence type="predicted"/>
<feature type="compositionally biased region" description="Basic residues" evidence="1">
    <location>
        <begin position="1"/>
        <end position="12"/>
    </location>
</feature>
<dbReference type="EMBL" id="CAWUFR010000758">
    <property type="protein sequence ID" value="CAK6980987.1"/>
    <property type="molecule type" value="Genomic_DNA"/>
</dbReference>
<evidence type="ECO:0000313" key="3">
    <source>
        <dbReference type="Proteomes" id="UP001314229"/>
    </source>
</evidence>
<dbReference type="Proteomes" id="UP001314229">
    <property type="component" value="Unassembled WGS sequence"/>
</dbReference>
<dbReference type="PANTHER" id="PTHR21292">
    <property type="entry name" value="EXOCYST COMPLEX COMPONENT SEC6-RELATED"/>
    <property type="match status" value="1"/>
</dbReference>
<evidence type="ECO:0000256" key="1">
    <source>
        <dbReference type="SAM" id="MobiDB-lite"/>
    </source>
</evidence>
<keyword evidence="3" id="KW-1185">Reference proteome</keyword>
<accession>A0AAV1QDK1</accession>
<dbReference type="GO" id="GO:0000149">
    <property type="term" value="F:SNARE binding"/>
    <property type="evidence" value="ECO:0007669"/>
    <property type="project" value="TreeGrafter"/>
</dbReference>
<dbReference type="InterPro" id="IPR010326">
    <property type="entry name" value="EXOC3/Sec6"/>
</dbReference>
<evidence type="ECO:0000313" key="2">
    <source>
        <dbReference type="EMBL" id="CAK6980987.1"/>
    </source>
</evidence>
<comment type="caution">
    <text evidence="2">The sequence shown here is derived from an EMBL/GenBank/DDBJ whole genome shotgun (WGS) entry which is preliminary data.</text>
</comment>
<protein>
    <submittedName>
        <fullName evidence="2">Exocyst complex component 3-like</fullName>
    </submittedName>
</protein>